<keyword evidence="10" id="KW-1185">Reference proteome</keyword>
<keyword evidence="7 8" id="KW-0472">Membrane</keyword>
<dbReference type="GO" id="GO:0016020">
    <property type="term" value="C:membrane"/>
    <property type="evidence" value="ECO:0007669"/>
    <property type="project" value="UniProtKB-SubCell"/>
</dbReference>
<comment type="subcellular location">
    <subcellularLocation>
        <location evidence="1">Membrane</location>
        <topology evidence="1">Single-pass membrane protein</topology>
    </subcellularLocation>
</comment>
<keyword evidence="6 8" id="KW-1133">Transmembrane helix</keyword>
<keyword evidence="4 8" id="KW-0808">Transferase</keyword>
<dbReference type="InterPro" id="IPR008166">
    <property type="entry name" value="Glyco_transf_92"/>
</dbReference>
<evidence type="ECO:0000313" key="9">
    <source>
        <dbReference type="Ensembl" id="ENSOMEP00000030934.1"/>
    </source>
</evidence>
<protein>
    <recommendedName>
        <fullName evidence="8">Glycosyltransferase family 92 protein</fullName>
        <ecNumber evidence="8">2.4.1.-</ecNumber>
    </recommendedName>
</protein>
<evidence type="ECO:0000256" key="2">
    <source>
        <dbReference type="ARBA" id="ARBA00007647"/>
    </source>
</evidence>
<feature type="transmembrane region" description="Helical" evidence="8">
    <location>
        <begin position="16"/>
        <end position="33"/>
    </location>
</feature>
<evidence type="ECO:0000256" key="4">
    <source>
        <dbReference type="ARBA" id="ARBA00022679"/>
    </source>
</evidence>
<evidence type="ECO:0000256" key="1">
    <source>
        <dbReference type="ARBA" id="ARBA00004167"/>
    </source>
</evidence>
<dbReference type="KEGG" id="oml:112143874"/>
<dbReference type="Proteomes" id="UP000261560">
    <property type="component" value="Unplaced"/>
</dbReference>
<evidence type="ECO:0000256" key="8">
    <source>
        <dbReference type="RuleBase" id="RU366017"/>
    </source>
</evidence>
<keyword evidence="5 8" id="KW-0812">Transmembrane</keyword>
<reference evidence="9" key="2">
    <citation type="submission" date="2025-09" db="UniProtKB">
        <authorList>
            <consortium name="Ensembl"/>
        </authorList>
    </citation>
    <scope>IDENTIFICATION</scope>
</reference>
<evidence type="ECO:0000256" key="5">
    <source>
        <dbReference type="ARBA" id="ARBA00022692"/>
    </source>
</evidence>
<dbReference type="OrthoDB" id="2526284at2759"/>
<dbReference type="GeneTree" id="ENSGT00530000064359"/>
<dbReference type="Ensembl" id="ENSOMET00000033381.1">
    <property type="protein sequence ID" value="ENSOMEP00000030934.1"/>
    <property type="gene ID" value="ENSOMEG00000015475.1"/>
</dbReference>
<reference evidence="9" key="1">
    <citation type="submission" date="2025-08" db="UniProtKB">
        <authorList>
            <consortium name="Ensembl"/>
        </authorList>
    </citation>
    <scope>IDENTIFICATION</scope>
</reference>
<dbReference type="GO" id="GO:0005737">
    <property type="term" value="C:cytoplasm"/>
    <property type="evidence" value="ECO:0007669"/>
    <property type="project" value="TreeGrafter"/>
</dbReference>
<comment type="similarity">
    <text evidence="2 8">Belongs to the glycosyltransferase 92 family.</text>
</comment>
<evidence type="ECO:0000313" key="10">
    <source>
        <dbReference type="Proteomes" id="UP000261560"/>
    </source>
</evidence>
<dbReference type="GO" id="GO:0016757">
    <property type="term" value="F:glycosyltransferase activity"/>
    <property type="evidence" value="ECO:0007669"/>
    <property type="project" value="UniProtKB-UniRule"/>
</dbReference>
<dbReference type="Pfam" id="PF01697">
    <property type="entry name" value="Glyco_transf_92"/>
    <property type="match status" value="1"/>
</dbReference>
<dbReference type="GeneID" id="112143874"/>
<dbReference type="EC" id="2.4.1.-" evidence="8"/>
<dbReference type="PANTHER" id="PTHR21461:SF45">
    <property type="entry name" value="GLYCOSYLTRANSFERASE FAMILY 92 PROTEIN"/>
    <property type="match status" value="1"/>
</dbReference>
<evidence type="ECO:0000256" key="6">
    <source>
        <dbReference type="ARBA" id="ARBA00022989"/>
    </source>
</evidence>
<accession>A0A3B3DNA5</accession>
<sequence>MNTKTGNTTCLWKRDFVLLIFTVVMVILLYSMVTEETTTVRSPVPKLQEKIYPVPISEESITPLKNTKHLLVSAFMDQRIKGFDIRIIGIFKRDSIQPLHCSFCCGSVFNQTTPATILVHSDHFGFPYGATDVLCQIPQNCDASHVTLLTNPSANASEHTFIPIRNKMKKTRFNFTVCISTLFGDYNNVLQFAQTLEVYRLLGVDRVVIYNTSCSPELDRLLRSYSQEGFLEVVPWPIGNFLTPSNGWRFQDFGGDLEYYGQLVTLNECVYRSMERSRYVLLNDIDQIIMPYKHDNLVSLMNTLEPQHPNVGAFFIEEHIFPCKHFEPSRKFHFPRWEKVPGVNILEHIYRQEPDRSVYHQYKMIVKPKSIEQTSVHEVLKKFGELYKVPPDVCRMIHLRSGLQGFLNVEELNEDKRLWDFQEKLIPNVDKVLKRAGMIPAEEQNKL</sequence>
<dbReference type="RefSeq" id="XP_024123871.1">
    <property type="nucleotide sequence ID" value="XM_024268103.2"/>
</dbReference>
<dbReference type="AlphaFoldDB" id="A0A3B3DNA5"/>
<dbReference type="OMA" id="IVCLEPH"/>
<keyword evidence="3 8" id="KW-0328">Glycosyltransferase</keyword>
<organism evidence="9 10">
    <name type="scientific">Oryzias melastigma</name>
    <name type="common">Marine medaka</name>
    <dbReference type="NCBI Taxonomy" id="30732"/>
    <lineage>
        <taxon>Eukaryota</taxon>
        <taxon>Metazoa</taxon>
        <taxon>Chordata</taxon>
        <taxon>Craniata</taxon>
        <taxon>Vertebrata</taxon>
        <taxon>Euteleostomi</taxon>
        <taxon>Actinopterygii</taxon>
        <taxon>Neopterygii</taxon>
        <taxon>Teleostei</taxon>
        <taxon>Neoteleostei</taxon>
        <taxon>Acanthomorphata</taxon>
        <taxon>Ovalentaria</taxon>
        <taxon>Atherinomorphae</taxon>
        <taxon>Beloniformes</taxon>
        <taxon>Adrianichthyidae</taxon>
        <taxon>Oryziinae</taxon>
        <taxon>Oryzias</taxon>
    </lineage>
</organism>
<evidence type="ECO:0000256" key="3">
    <source>
        <dbReference type="ARBA" id="ARBA00022676"/>
    </source>
</evidence>
<evidence type="ECO:0000256" key="7">
    <source>
        <dbReference type="ARBA" id="ARBA00023136"/>
    </source>
</evidence>
<name>A0A3B3DNA5_ORYME</name>
<dbReference type="PANTHER" id="PTHR21461">
    <property type="entry name" value="GLYCOSYLTRANSFERASE FAMILY 92 PROTEIN"/>
    <property type="match status" value="1"/>
</dbReference>
<dbReference type="PaxDb" id="30732-ENSOMEP00000030934"/>
<proteinExistence type="inferred from homology"/>